<feature type="compositionally biased region" description="Basic and acidic residues" evidence="1">
    <location>
        <begin position="59"/>
        <end position="69"/>
    </location>
</feature>
<dbReference type="STRING" id="1245471.PCA10_30200"/>
<reference evidence="2 3" key="1">
    <citation type="journal article" date="2013" name="Genome Announc.">
        <title>Complete Genome Sequence of the Carbazole Degrader Pseudomonas resinovorans Strain CA10 (NBRC 106553).</title>
        <authorList>
            <person name="Shintani M."/>
            <person name="Hosoyama A."/>
            <person name="Ohji S."/>
            <person name="Tsuchikane K."/>
            <person name="Takarada H."/>
            <person name="Yamazoe A."/>
            <person name="Fujita N."/>
            <person name="Nojiri H."/>
        </authorList>
    </citation>
    <scope>NUCLEOTIDE SEQUENCE [LARGE SCALE GENOMIC DNA]</scope>
    <source>
        <strain evidence="2 3">NBRC 106553</strain>
    </source>
</reference>
<evidence type="ECO:0000256" key="1">
    <source>
        <dbReference type="SAM" id="MobiDB-lite"/>
    </source>
</evidence>
<keyword evidence="3" id="KW-1185">Reference proteome</keyword>
<sequence length="203" mass="23360">MVRAPDDRPVDADAAIIRNASRVTEKLPVEQHDTELPPAPGARKPRGRPVTGKAMSNAERQRAYRERQKAQRHGKAKPRAAKAERERDEKAGIRLRELESQLTGLQALYQLRSDQLAEWMADNRKLKEQLAQRQGHSSEVAIWWAEIKLKGSRTWERLDSPIMMAPITEQDMKTWMRDWKASAGMKRRAARDDGMIYEPQDAR</sequence>
<protein>
    <submittedName>
        <fullName evidence="2">Uncharacterized protein</fullName>
    </submittedName>
</protein>
<dbReference type="Proteomes" id="UP000015503">
    <property type="component" value="Chromosome"/>
</dbReference>
<dbReference type="HOGENOM" id="CLU_1347975_0_0_6"/>
<evidence type="ECO:0000313" key="3">
    <source>
        <dbReference type="Proteomes" id="UP000015503"/>
    </source>
</evidence>
<gene>
    <name evidence="2" type="ORF">PCA10_30200</name>
</gene>
<proteinExistence type="predicted"/>
<dbReference type="PATRIC" id="fig|1245471.3.peg.3043"/>
<feature type="compositionally biased region" description="Basic and acidic residues" evidence="1">
    <location>
        <begin position="1"/>
        <end position="11"/>
    </location>
</feature>
<feature type="compositionally biased region" description="Basic and acidic residues" evidence="1">
    <location>
        <begin position="23"/>
        <end position="35"/>
    </location>
</feature>
<dbReference type="KEGG" id="pre:PCA10_30200"/>
<organism evidence="2 3">
    <name type="scientific">Metapseudomonas resinovorans NBRC 106553</name>
    <dbReference type="NCBI Taxonomy" id="1245471"/>
    <lineage>
        <taxon>Bacteria</taxon>
        <taxon>Pseudomonadati</taxon>
        <taxon>Pseudomonadota</taxon>
        <taxon>Gammaproteobacteria</taxon>
        <taxon>Pseudomonadales</taxon>
        <taxon>Pseudomonadaceae</taxon>
        <taxon>Metapseudomonas</taxon>
    </lineage>
</organism>
<accession>S6AFI7</accession>
<feature type="region of interest" description="Disordered" evidence="1">
    <location>
        <begin position="1"/>
        <end position="89"/>
    </location>
</feature>
<evidence type="ECO:0000313" key="2">
    <source>
        <dbReference type="EMBL" id="BAN48752.1"/>
    </source>
</evidence>
<feature type="compositionally biased region" description="Basic residues" evidence="1">
    <location>
        <begin position="70"/>
        <end position="80"/>
    </location>
</feature>
<dbReference type="AlphaFoldDB" id="S6AFI7"/>
<dbReference type="OrthoDB" id="7040236at2"/>
<dbReference type="EMBL" id="AP013068">
    <property type="protein sequence ID" value="BAN48752.1"/>
    <property type="molecule type" value="Genomic_DNA"/>
</dbReference>
<name>S6AFI7_METRE</name>